<accession>A0A8S4AMR4</accession>
<dbReference type="SUPFAM" id="SSF46774">
    <property type="entry name" value="ARID-like"/>
    <property type="match status" value="1"/>
</dbReference>
<dbReference type="Pfam" id="PF01388">
    <property type="entry name" value="ARID"/>
    <property type="match status" value="1"/>
</dbReference>
<keyword evidence="7" id="KW-1185">Reference proteome</keyword>
<protein>
    <submittedName>
        <fullName evidence="6">(Atlantic silverside) hypothetical protein</fullName>
    </submittedName>
</protein>
<dbReference type="GO" id="GO:0000976">
    <property type="term" value="F:transcription cis-regulatory region binding"/>
    <property type="evidence" value="ECO:0007669"/>
    <property type="project" value="TreeGrafter"/>
</dbReference>
<dbReference type="SMART" id="SM01014">
    <property type="entry name" value="ARID"/>
    <property type="match status" value="1"/>
</dbReference>
<dbReference type="InterPro" id="IPR036431">
    <property type="entry name" value="ARID_dom_sf"/>
</dbReference>
<evidence type="ECO:0000256" key="2">
    <source>
        <dbReference type="ARBA" id="ARBA00023163"/>
    </source>
</evidence>
<evidence type="ECO:0000256" key="1">
    <source>
        <dbReference type="ARBA" id="ARBA00023015"/>
    </source>
</evidence>
<feature type="region of interest" description="Disordered" evidence="4">
    <location>
        <begin position="258"/>
        <end position="285"/>
    </location>
</feature>
<feature type="compositionally biased region" description="Polar residues" evidence="4">
    <location>
        <begin position="267"/>
        <end position="285"/>
    </location>
</feature>
<feature type="compositionally biased region" description="Low complexity" evidence="4">
    <location>
        <begin position="580"/>
        <end position="589"/>
    </location>
</feature>
<dbReference type="PANTHER" id="PTHR13964:SF25">
    <property type="entry name" value="AT-RICH INTERACTIVE DOMAIN-CONTAINING PROTEIN 5A"/>
    <property type="match status" value="1"/>
</dbReference>
<evidence type="ECO:0000313" key="6">
    <source>
        <dbReference type="EMBL" id="CAG5867602.1"/>
    </source>
</evidence>
<dbReference type="OrthoDB" id="1938591at2759"/>
<dbReference type="InterPro" id="IPR051232">
    <property type="entry name" value="ARID/SWI1_ChromRemod"/>
</dbReference>
<feature type="region of interest" description="Disordered" evidence="4">
    <location>
        <begin position="565"/>
        <end position="589"/>
    </location>
</feature>
<evidence type="ECO:0000256" key="4">
    <source>
        <dbReference type="SAM" id="MobiDB-lite"/>
    </source>
</evidence>
<evidence type="ECO:0000256" key="3">
    <source>
        <dbReference type="ARBA" id="ARBA00023242"/>
    </source>
</evidence>
<feature type="domain" description="ARID" evidence="5">
    <location>
        <begin position="37"/>
        <end position="129"/>
    </location>
</feature>
<keyword evidence="1" id="KW-0805">Transcription regulation</keyword>
<organism evidence="6 7">
    <name type="scientific">Menidia menidia</name>
    <name type="common">Atlantic silverside</name>
    <dbReference type="NCBI Taxonomy" id="238744"/>
    <lineage>
        <taxon>Eukaryota</taxon>
        <taxon>Metazoa</taxon>
        <taxon>Chordata</taxon>
        <taxon>Craniata</taxon>
        <taxon>Vertebrata</taxon>
        <taxon>Euteleostomi</taxon>
        <taxon>Actinopterygii</taxon>
        <taxon>Neopterygii</taxon>
        <taxon>Teleostei</taxon>
        <taxon>Neoteleostei</taxon>
        <taxon>Acanthomorphata</taxon>
        <taxon>Ovalentaria</taxon>
        <taxon>Atherinomorphae</taxon>
        <taxon>Atheriniformes</taxon>
        <taxon>Atherinopsidae</taxon>
        <taxon>Menidiinae</taxon>
        <taxon>Menidia</taxon>
    </lineage>
</organism>
<dbReference type="PROSITE" id="PS51011">
    <property type="entry name" value="ARID"/>
    <property type="match status" value="1"/>
</dbReference>
<dbReference type="GO" id="GO:0005634">
    <property type="term" value="C:nucleus"/>
    <property type="evidence" value="ECO:0007669"/>
    <property type="project" value="TreeGrafter"/>
</dbReference>
<dbReference type="AlphaFoldDB" id="A0A8S4AMR4"/>
<comment type="caution">
    <text evidence="6">The sequence shown here is derived from an EMBL/GenBank/DDBJ whole genome shotgun (WGS) entry which is preliminary data.</text>
</comment>
<feature type="region of interest" description="Disordered" evidence="4">
    <location>
        <begin position="300"/>
        <end position="322"/>
    </location>
</feature>
<evidence type="ECO:0000313" key="7">
    <source>
        <dbReference type="Proteomes" id="UP000677803"/>
    </source>
</evidence>
<keyword evidence="3" id="KW-0539">Nucleus</keyword>
<dbReference type="InterPro" id="IPR001606">
    <property type="entry name" value="ARID_dom"/>
</dbReference>
<dbReference type="EMBL" id="CAJRST010003335">
    <property type="protein sequence ID" value="CAG5867602.1"/>
    <property type="molecule type" value="Genomic_DNA"/>
</dbReference>
<gene>
    <name evidence="6" type="ORF">MMEN_LOCUS4386</name>
</gene>
<dbReference type="Proteomes" id="UP000677803">
    <property type="component" value="Unassembled WGS sequence"/>
</dbReference>
<dbReference type="SMART" id="SM00501">
    <property type="entry name" value="BRIGHT"/>
    <property type="match status" value="1"/>
</dbReference>
<feature type="compositionally biased region" description="Basic and acidic residues" evidence="4">
    <location>
        <begin position="565"/>
        <end position="579"/>
    </location>
</feature>
<sequence length="610" mass="68728">SSTTAFMQLLSCIRVKKQVKMAHQDFEEERPKDPLEEMTEEQFLKNLYNFMRKRDTPIERIPNLGFKQINLFLMFKTVNDLGGYHQVTSRQLWKQVYNMLGGNPRSTSAATCTRRHYEKLLLPFECNLKGILVTAVPQQPTKHYHSDREDYGGQRPSKRRLLSLQLDQRSHNFRSDPLESLYPLPLHYPPYYHPSQPVLHPHPYIMHSAPHGFGISKPQLLFHPPHPNSTDAAKDSLAHLRNLAERYKSLTEPLNLSVKASSRETDSNPISSFSPLSNKNPKFLNKPSTLYSPHHTEVLRSEGCETEDGESSKQVTSFPFPAETREPHGIDAKAMTPSHCPVYDPVLTLGDNDSSEVTEKPSSPLSDITVRSAEDGAASPEKRGLSLSHFLQTLPQPTEGKMEIEVPLSVFRKWLQLCGSPAIMHEAREPSLADHKEPIRQRTWSDLDMFSSDPRFPQHQSITEDLEPRGEPSPMPIPLTSRAQSCSSPNHFTTHKPLSLGGVLKKAASWDLWPFDHQDMDKAYNLKSTNSWDICENKSLAPSNPGNTMSLGGPQVVATKFYGEDKIQSEEENVEKEPSALRSGDSSSASVLHLTTEEVMKLKKIISSSS</sequence>
<dbReference type="PANTHER" id="PTHR13964">
    <property type="entry name" value="RBP-RELATED"/>
    <property type="match status" value="1"/>
</dbReference>
<evidence type="ECO:0000259" key="5">
    <source>
        <dbReference type="PROSITE" id="PS51011"/>
    </source>
</evidence>
<proteinExistence type="predicted"/>
<name>A0A8S4AMR4_9TELE</name>
<feature type="non-terminal residue" evidence="6">
    <location>
        <position position="1"/>
    </location>
</feature>
<dbReference type="CDD" id="cd16869">
    <property type="entry name" value="ARID_ARID5"/>
    <property type="match status" value="1"/>
</dbReference>
<reference evidence="6" key="1">
    <citation type="submission" date="2021-05" db="EMBL/GenBank/DDBJ databases">
        <authorList>
            <person name="Tigano A."/>
        </authorList>
    </citation>
    <scope>NUCLEOTIDE SEQUENCE</scope>
</reference>
<keyword evidence="2" id="KW-0804">Transcription</keyword>
<dbReference type="GO" id="GO:0006357">
    <property type="term" value="P:regulation of transcription by RNA polymerase II"/>
    <property type="evidence" value="ECO:0007669"/>
    <property type="project" value="TreeGrafter"/>
</dbReference>
<dbReference type="Gene3D" id="1.10.150.60">
    <property type="entry name" value="ARID DNA-binding domain"/>
    <property type="match status" value="1"/>
</dbReference>